<reference evidence="2" key="1">
    <citation type="journal article" date="2020" name="Stud. Mycol.">
        <title>101 Dothideomycetes genomes: a test case for predicting lifestyles and emergence of pathogens.</title>
        <authorList>
            <person name="Haridas S."/>
            <person name="Albert R."/>
            <person name="Binder M."/>
            <person name="Bloem J."/>
            <person name="Labutti K."/>
            <person name="Salamov A."/>
            <person name="Andreopoulos B."/>
            <person name="Baker S."/>
            <person name="Barry K."/>
            <person name="Bills G."/>
            <person name="Bluhm B."/>
            <person name="Cannon C."/>
            <person name="Castanera R."/>
            <person name="Culley D."/>
            <person name="Daum C."/>
            <person name="Ezra D."/>
            <person name="Gonzalez J."/>
            <person name="Henrissat B."/>
            <person name="Kuo A."/>
            <person name="Liang C."/>
            <person name="Lipzen A."/>
            <person name="Lutzoni F."/>
            <person name="Magnuson J."/>
            <person name="Mondo S."/>
            <person name="Nolan M."/>
            <person name="Ohm R."/>
            <person name="Pangilinan J."/>
            <person name="Park H.-J."/>
            <person name="Ramirez L."/>
            <person name="Alfaro M."/>
            <person name="Sun H."/>
            <person name="Tritt A."/>
            <person name="Yoshinaga Y."/>
            <person name="Zwiers L.-H."/>
            <person name="Turgeon B."/>
            <person name="Goodwin S."/>
            <person name="Spatafora J."/>
            <person name="Crous P."/>
            <person name="Grigoriev I."/>
        </authorList>
    </citation>
    <scope>NUCLEOTIDE SEQUENCE</scope>
    <source>
        <strain evidence="2">CBS 110217</strain>
    </source>
</reference>
<dbReference type="PANTHER" id="PTHR33112">
    <property type="entry name" value="DOMAIN PROTEIN, PUTATIVE-RELATED"/>
    <property type="match status" value="1"/>
</dbReference>
<dbReference type="EMBL" id="ML978168">
    <property type="protein sequence ID" value="KAF2033155.1"/>
    <property type="molecule type" value="Genomic_DNA"/>
</dbReference>
<dbReference type="AlphaFoldDB" id="A0A9P4HGI3"/>
<evidence type="ECO:0000313" key="2">
    <source>
        <dbReference type="EMBL" id="KAF2033155.1"/>
    </source>
</evidence>
<gene>
    <name evidence="2" type="ORF">EK21DRAFT_86584</name>
</gene>
<dbReference type="OrthoDB" id="2958217at2759"/>
<protein>
    <recommendedName>
        <fullName evidence="1">Heterokaryon incompatibility domain-containing protein</fullName>
    </recommendedName>
</protein>
<evidence type="ECO:0000313" key="3">
    <source>
        <dbReference type="Proteomes" id="UP000799777"/>
    </source>
</evidence>
<keyword evidence="3" id="KW-1185">Reference proteome</keyword>
<organism evidence="2 3">
    <name type="scientific">Setomelanomma holmii</name>
    <dbReference type="NCBI Taxonomy" id="210430"/>
    <lineage>
        <taxon>Eukaryota</taxon>
        <taxon>Fungi</taxon>
        <taxon>Dikarya</taxon>
        <taxon>Ascomycota</taxon>
        <taxon>Pezizomycotina</taxon>
        <taxon>Dothideomycetes</taxon>
        <taxon>Pleosporomycetidae</taxon>
        <taxon>Pleosporales</taxon>
        <taxon>Pleosporineae</taxon>
        <taxon>Phaeosphaeriaceae</taxon>
        <taxon>Setomelanomma</taxon>
    </lineage>
</organism>
<dbReference type="PANTHER" id="PTHR33112:SF1">
    <property type="entry name" value="HETEROKARYON INCOMPATIBILITY DOMAIN-CONTAINING PROTEIN"/>
    <property type="match status" value="1"/>
</dbReference>
<proteinExistence type="predicted"/>
<dbReference type="Pfam" id="PF06985">
    <property type="entry name" value="HET"/>
    <property type="match status" value="1"/>
</dbReference>
<feature type="domain" description="Heterokaryon incompatibility" evidence="1">
    <location>
        <begin position="1"/>
        <end position="70"/>
    </location>
</feature>
<comment type="caution">
    <text evidence="2">The sequence shown here is derived from an EMBL/GenBank/DDBJ whole genome shotgun (WGS) entry which is preliminary data.</text>
</comment>
<accession>A0A9P4HGI3</accession>
<evidence type="ECO:0000259" key="1">
    <source>
        <dbReference type="Pfam" id="PF06985"/>
    </source>
</evidence>
<dbReference type="InterPro" id="IPR010730">
    <property type="entry name" value="HET"/>
</dbReference>
<dbReference type="Proteomes" id="UP000799777">
    <property type="component" value="Unassembled WGS sequence"/>
</dbReference>
<name>A0A9P4HGI3_9PLEO</name>
<sequence length="399" mass="45454">MGQIYGRAHVTLVALTGNDSDHGLPGISAPRAVQQWTFALADTFLCQTIRPLIRQIHESDWIERGWTFQEYQASSQCLFFTVEGVFYVDYMQQTSSEDILMIYEESTGQGLVDWGHAEKTKYYTRMVNNYTSKTLTFPGDALRAFSGALYDNYQSRTLFGLPWNDFDRAILWYVEGNLGMRSPPPEAGVYPSWSWIAASGRQAVYGGRIHGLAYWARVQISDDAAHPVHQVVIANPLEEDLQFFKSKIDDNNDNKDEQETRVIAGLAWNEGCLRSPSPDDVLIDCSHERYSRYGNRARFSMTLPNQSVLDSDHQLDRSRHALKLDMQEIWRHHASVSYHDSEGQLMHAWDNVPKVHVMLIAPSFGKGKGTGVYQRLGLGVIYLKRWVEAQSKFESVVLE</sequence>